<gene>
    <name evidence="1" type="ORF">EDD52_101560</name>
</gene>
<organism evidence="1 2">
    <name type="scientific">Primorskyibacter sedentarius</name>
    <dbReference type="NCBI Taxonomy" id="745311"/>
    <lineage>
        <taxon>Bacteria</taxon>
        <taxon>Pseudomonadati</taxon>
        <taxon>Pseudomonadota</taxon>
        <taxon>Alphaproteobacteria</taxon>
        <taxon>Rhodobacterales</taxon>
        <taxon>Roseobacteraceae</taxon>
        <taxon>Primorskyibacter</taxon>
    </lineage>
</organism>
<keyword evidence="2" id="KW-1185">Reference proteome</keyword>
<evidence type="ECO:0000313" key="1">
    <source>
        <dbReference type="EMBL" id="TCS67459.1"/>
    </source>
</evidence>
<dbReference type="AlphaFoldDB" id="A0A4R3JQL9"/>
<proteinExistence type="predicted"/>
<dbReference type="Proteomes" id="UP000295696">
    <property type="component" value="Unassembled WGS sequence"/>
</dbReference>
<sequence>MSCFEFTFLPDPEHPEVADLFVNAGKSGTPVRIGQIDQIQGSKYRTNLFLPNMTSTLHPTCEDARTSMTTEVRNWFDRMGLSAGDVDAHDELADSDTRPFRLDEATRADIQAAVRDACSLPEDQVTKAVALGIAIALQRGVFMEG</sequence>
<dbReference type="EMBL" id="SLZU01000001">
    <property type="protein sequence ID" value="TCS67459.1"/>
    <property type="molecule type" value="Genomic_DNA"/>
</dbReference>
<name>A0A4R3JQL9_9RHOB</name>
<reference evidence="1 2" key="1">
    <citation type="submission" date="2019-03" db="EMBL/GenBank/DDBJ databases">
        <title>Genomic Encyclopedia of Type Strains, Phase IV (KMG-IV): sequencing the most valuable type-strain genomes for metagenomic binning, comparative biology and taxonomic classification.</title>
        <authorList>
            <person name="Goeker M."/>
        </authorList>
    </citation>
    <scope>NUCLEOTIDE SEQUENCE [LARGE SCALE GENOMIC DNA]</scope>
    <source>
        <strain evidence="1 2">DSM 104836</strain>
    </source>
</reference>
<protein>
    <submittedName>
        <fullName evidence="1">Uncharacterized protein</fullName>
    </submittedName>
</protein>
<evidence type="ECO:0000313" key="2">
    <source>
        <dbReference type="Proteomes" id="UP000295696"/>
    </source>
</evidence>
<comment type="caution">
    <text evidence="1">The sequence shown here is derived from an EMBL/GenBank/DDBJ whole genome shotgun (WGS) entry which is preliminary data.</text>
</comment>
<accession>A0A4R3JQL9</accession>